<proteinExistence type="predicted"/>
<dbReference type="Gene3D" id="3.40.50.300">
    <property type="entry name" value="P-loop containing nucleotide triphosphate hydrolases"/>
    <property type="match status" value="1"/>
</dbReference>
<keyword evidence="3" id="KW-0235">DNA replication</keyword>
<evidence type="ECO:0000256" key="2">
    <source>
        <dbReference type="ARBA" id="ARBA00022562"/>
    </source>
</evidence>
<evidence type="ECO:0000313" key="8">
    <source>
        <dbReference type="EMBL" id="QTE04059.1"/>
    </source>
</evidence>
<feature type="region of interest" description="Disordered" evidence="6">
    <location>
        <begin position="33"/>
        <end position="53"/>
    </location>
</feature>
<evidence type="ECO:0000256" key="3">
    <source>
        <dbReference type="ARBA" id="ARBA00022705"/>
    </source>
</evidence>
<evidence type="ECO:0000256" key="1">
    <source>
        <dbReference type="ARBA" id="ARBA00004147"/>
    </source>
</evidence>
<keyword evidence="5" id="KW-0067">ATP-binding</keyword>
<reference evidence="8" key="2">
    <citation type="journal article" date="2022" name="Gigascience">
        <title>Parvovirus dark matter in the cloaca of wild birds.</title>
        <authorList>
            <person name="Dai Z."/>
            <person name="Wang H."/>
            <person name="Wu H."/>
            <person name="Zhang Q."/>
            <person name="Ji L."/>
            <person name="Wang X."/>
            <person name="Shen Q."/>
            <person name="Yang S."/>
            <person name="Ma X."/>
            <person name="Shan T."/>
            <person name="Zhang W."/>
        </authorList>
    </citation>
    <scope>NUCLEOTIDE SEQUENCE</scope>
    <source>
        <strain evidence="8">Thr95par020</strain>
    </source>
</reference>
<organism evidence="8">
    <name type="scientific">Turdus pallidus parvoviridae sp</name>
    <dbReference type="NCBI Taxonomy" id="2794526"/>
    <lineage>
        <taxon>Viruses</taxon>
        <taxon>Monodnaviria</taxon>
        <taxon>Shotokuvirae</taxon>
        <taxon>Cossaviricota</taxon>
        <taxon>Quintoviricetes</taxon>
        <taxon>Piccovirales</taxon>
        <taxon>Parvoviridae</taxon>
    </lineage>
</organism>
<evidence type="ECO:0000256" key="5">
    <source>
        <dbReference type="ARBA" id="ARBA00022840"/>
    </source>
</evidence>
<dbReference type="InterPro" id="IPR001257">
    <property type="entry name" value="Parvovirus_NS1_helicase"/>
</dbReference>
<feature type="domain" description="SF3 helicase" evidence="7">
    <location>
        <begin position="210"/>
        <end position="365"/>
    </location>
</feature>
<keyword evidence="2" id="KW-1048">Host nucleus</keyword>
<accession>A0A8A4XEF4</accession>
<feature type="region of interest" description="Disordered" evidence="6">
    <location>
        <begin position="1"/>
        <end position="20"/>
    </location>
</feature>
<reference evidence="8" key="1">
    <citation type="submission" date="2020-09" db="EMBL/GenBank/DDBJ databases">
        <authorList>
            <person name="Dai Z."/>
            <person name="Yang S."/>
            <person name="Zhang W."/>
        </authorList>
    </citation>
    <scope>NUCLEOTIDE SEQUENCE</scope>
    <source>
        <strain evidence="8">Thr95par020</strain>
    </source>
</reference>
<dbReference type="Pfam" id="PF01057">
    <property type="entry name" value="Parvo_NS1"/>
    <property type="match status" value="1"/>
</dbReference>
<dbReference type="GO" id="GO:0042025">
    <property type="term" value="C:host cell nucleus"/>
    <property type="evidence" value="ECO:0007669"/>
    <property type="project" value="UniProtKB-SubCell"/>
</dbReference>
<dbReference type="EMBL" id="MW046597">
    <property type="protein sequence ID" value="QTE04059.1"/>
    <property type="molecule type" value="Genomic_DNA"/>
</dbReference>
<keyword evidence="4" id="KW-0547">Nucleotide-binding</keyword>
<comment type="subcellular location">
    <subcellularLocation>
        <location evidence="1">Host nucleus</location>
    </subcellularLocation>
</comment>
<sequence length="410" mass="46954">MTSAETISVDVSEDSKQENTLIDQSEVWSISSTSSVTSNAQRTTSPCRPTLPSGLLIHTNHPPAHGLPGLPRRKSDIEIIELGDGRMAVVTTPAEIAVFRRLKRAMPEADLSMQDSAKRGKKILTSDLFDYVLRHRITNRSEFDGRPAHEIKEFLMMNNIESALPRAFNFTSMQIRNDRFEPYRTEHLLDLRCAILQRVPRLRLFLCGVQDWTVKQYKFFMKSLYIVANMETTKKNCVWVWGPSNSGKSTVMDSFINCFFESCVGKPDNNERTSFPFNSCVNRRVIFWEEPSLRPNNIEDVKCLMSGTTFSTDIKYQSAVTIKRTPVFVTANRTPWSGMADANIMMSRCFTFKFGIVLDKQFLDEKVGLYFPIQIEDWRHAFYECLSKDNELSDQSGYLDLHPLIDLESS</sequence>
<dbReference type="GO" id="GO:0019079">
    <property type="term" value="P:viral genome replication"/>
    <property type="evidence" value="ECO:0007669"/>
    <property type="project" value="InterPro"/>
</dbReference>
<evidence type="ECO:0000256" key="4">
    <source>
        <dbReference type="ARBA" id="ARBA00022741"/>
    </source>
</evidence>
<evidence type="ECO:0000256" key="6">
    <source>
        <dbReference type="SAM" id="MobiDB-lite"/>
    </source>
</evidence>
<dbReference type="SUPFAM" id="SSF52540">
    <property type="entry name" value="P-loop containing nucleoside triphosphate hydrolases"/>
    <property type="match status" value="1"/>
</dbReference>
<evidence type="ECO:0000259" key="7">
    <source>
        <dbReference type="PROSITE" id="PS51206"/>
    </source>
</evidence>
<dbReference type="GO" id="GO:0005524">
    <property type="term" value="F:ATP binding"/>
    <property type="evidence" value="ECO:0007669"/>
    <property type="project" value="UniProtKB-KW"/>
</dbReference>
<dbReference type="PROSITE" id="PS51206">
    <property type="entry name" value="SF3_HELICASE_1"/>
    <property type="match status" value="1"/>
</dbReference>
<dbReference type="InterPro" id="IPR027417">
    <property type="entry name" value="P-loop_NTPase"/>
</dbReference>
<dbReference type="GO" id="GO:0006260">
    <property type="term" value="P:DNA replication"/>
    <property type="evidence" value="ECO:0007669"/>
    <property type="project" value="UniProtKB-KW"/>
</dbReference>
<name>A0A8A4XEF4_9VIRU</name>
<protein>
    <submittedName>
        <fullName evidence="8">Nonstructural protein 1</fullName>
    </submittedName>
</protein>
<dbReference type="InterPro" id="IPR014015">
    <property type="entry name" value="Helicase_SF3_DNA-vir"/>
</dbReference>